<dbReference type="EMBL" id="JAXUIC010000002">
    <property type="protein sequence ID" value="KAK4599209.1"/>
    <property type="molecule type" value="Genomic_DNA"/>
</dbReference>
<dbReference type="EMBL" id="JAXUIC010000002">
    <property type="protein sequence ID" value="KAK4599210.1"/>
    <property type="molecule type" value="Genomic_DNA"/>
</dbReference>
<dbReference type="InterPro" id="IPR050502">
    <property type="entry name" value="Euk_RNA-bind_prot"/>
</dbReference>
<keyword evidence="1 2" id="KW-0694">RNA-binding</keyword>
<keyword evidence="6" id="KW-1185">Reference proteome</keyword>
<comment type="caution">
    <text evidence="5">The sequence shown here is derived from an EMBL/GenBank/DDBJ whole genome shotgun (WGS) entry which is preliminary data.</text>
</comment>
<feature type="compositionally biased region" description="Low complexity" evidence="3">
    <location>
        <begin position="69"/>
        <end position="91"/>
    </location>
</feature>
<name>A0AAN7FZQ7_QUERU</name>
<reference evidence="5 6" key="1">
    <citation type="journal article" date="2023" name="G3 (Bethesda)">
        <title>A haplotype-resolved chromosome-scale genome for Quercus rubra L. provides insights into the genetics of adaptive traits for red oak species.</title>
        <authorList>
            <person name="Kapoor B."/>
            <person name="Jenkins J."/>
            <person name="Schmutz J."/>
            <person name="Zhebentyayeva T."/>
            <person name="Kuelheim C."/>
            <person name="Coggeshall M."/>
            <person name="Heim C."/>
            <person name="Lasky J.R."/>
            <person name="Leites L."/>
            <person name="Islam-Faridi N."/>
            <person name="Romero-Severson J."/>
            <person name="DeLeo V.L."/>
            <person name="Lucas S.M."/>
            <person name="Lazic D."/>
            <person name="Gailing O."/>
            <person name="Carlson J."/>
            <person name="Staton M."/>
        </authorList>
    </citation>
    <scope>NUCLEOTIDE SEQUENCE [LARGE SCALE GENOMIC DNA]</scope>
    <source>
        <strain evidence="5">Pseudo-F2</strain>
    </source>
</reference>
<dbReference type="SUPFAM" id="SSF54928">
    <property type="entry name" value="RNA-binding domain, RBD"/>
    <property type="match status" value="2"/>
</dbReference>
<evidence type="ECO:0000256" key="3">
    <source>
        <dbReference type="SAM" id="MobiDB-lite"/>
    </source>
</evidence>
<dbReference type="GO" id="GO:0009535">
    <property type="term" value="C:chloroplast thylakoid membrane"/>
    <property type="evidence" value="ECO:0007669"/>
    <property type="project" value="TreeGrafter"/>
</dbReference>
<dbReference type="AlphaFoldDB" id="A0AAN7FZQ7"/>
<dbReference type="InterPro" id="IPR000504">
    <property type="entry name" value="RRM_dom"/>
</dbReference>
<dbReference type="PANTHER" id="PTHR48025:SF17">
    <property type="entry name" value="28 KDA RIBONUCLEOPROTEIN, CHLOROPLASTIC"/>
    <property type="match status" value="1"/>
</dbReference>
<dbReference type="SMART" id="SM00360">
    <property type="entry name" value="RRM"/>
    <property type="match status" value="2"/>
</dbReference>
<dbReference type="CDD" id="cd00590">
    <property type="entry name" value="RRM_SF"/>
    <property type="match status" value="2"/>
</dbReference>
<evidence type="ECO:0000256" key="2">
    <source>
        <dbReference type="PROSITE-ProRule" id="PRU00176"/>
    </source>
</evidence>
<feature type="domain" description="RRM" evidence="4">
    <location>
        <begin position="197"/>
        <end position="276"/>
    </location>
</feature>
<organism evidence="5 6">
    <name type="scientific">Quercus rubra</name>
    <name type="common">Northern red oak</name>
    <name type="synonym">Quercus borealis</name>
    <dbReference type="NCBI Taxonomy" id="3512"/>
    <lineage>
        <taxon>Eukaryota</taxon>
        <taxon>Viridiplantae</taxon>
        <taxon>Streptophyta</taxon>
        <taxon>Embryophyta</taxon>
        <taxon>Tracheophyta</taxon>
        <taxon>Spermatophyta</taxon>
        <taxon>Magnoliopsida</taxon>
        <taxon>eudicotyledons</taxon>
        <taxon>Gunneridae</taxon>
        <taxon>Pentapetalae</taxon>
        <taxon>rosids</taxon>
        <taxon>fabids</taxon>
        <taxon>Fagales</taxon>
        <taxon>Fagaceae</taxon>
        <taxon>Quercus</taxon>
    </lineage>
</organism>
<protein>
    <recommendedName>
        <fullName evidence="4">RRM domain-containing protein</fullName>
    </recommendedName>
</protein>
<dbReference type="InterPro" id="IPR035979">
    <property type="entry name" value="RBD_domain_sf"/>
</dbReference>
<dbReference type="InterPro" id="IPR012677">
    <property type="entry name" value="Nucleotide-bd_a/b_plait_sf"/>
</dbReference>
<proteinExistence type="predicted"/>
<dbReference type="PROSITE" id="PS50102">
    <property type="entry name" value="RRM"/>
    <property type="match status" value="2"/>
</dbReference>
<dbReference type="Pfam" id="PF00076">
    <property type="entry name" value="RRM_1"/>
    <property type="match status" value="2"/>
</dbReference>
<evidence type="ECO:0000313" key="5">
    <source>
        <dbReference type="EMBL" id="KAK4599210.1"/>
    </source>
</evidence>
<gene>
    <name evidence="5" type="ORF">RGQ29_009316</name>
</gene>
<evidence type="ECO:0000313" key="6">
    <source>
        <dbReference type="Proteomes" id="UP001324115"/>
    </source>
</evidence>
<dbReference type="Gene3D" id="3.30.70.330">
    <property type="match status" value="2"/>
</dbReference>
<feature type="domain" description="RRM" evidence="4">
    <location>
        <begin position="103"/>
        <end position="180"/>
    </location>
</feature>
<accession>A0AAN7FZQ7</accession>
<evidence type="ECO:0000259" key="4">
    <source>
        <dbReference type="PROSITE" id="PS50102"/>
    </source>
</evidence>
<dbReference type="GO" id="GO:1901259">
    <property type="term" value="P:chloroplast rRNA processing"/>
    <property type="evidence" value="ECO:0007669"/>
    <property type="project" value="TreeGrafter"/>
</dbReference>
<feature type="compositionally biased region" description="Polar residues" evidence="3">
    <location>
        <begin position="302"/>
        <end position="313"/>
    </location>
</feature>
<evidence type="ECO:0000256" key="1">
    <source>
        <dbReference type="ARBA" id="ARBA00022884"/>
    </source>
</evidence>
<dbReference type="GO" id="GO:0003729">
    <property type="term" value="F:mRNA binding"/>
    <property type="evidence" value="ECO:0007669"/>
    <property type="project" value="TreeGrafter"/>
</dbReference>
<feature type="region of interest" description="Disordered" evidence="3">
    <location>
        <begin position="282"/>
        <end position="322"/>
    </location>
</feature>
<dbReference type="Proteomes" id="UP001324115">
    <property type="component" value="Unassembled WGS sequence"/>
</dbReference>
<sequence length="322" mass="35925">MAVLLRFLPSPSLTHNFPTEQQQLTRTPLSNLSTYNYKHNLSHSVSIKTKRRLSNSNFVLRFSSSTTQEQAQAQAQAPSSSSSPNVSTETQVLEPETEEFSRDRLIAQNVPWSCTAEDVRTLFEKHGTVLDVELSMHNKVKNRGLAFVTMGSPEEALTALNNLDSYEFEGRTLKINYARARKKKPSPPPVQPKPLTFNLFVANLPFEARSKDLREFFGSENSSLVSAQVIFHENPRKSSGYGFVAFKYKKDADEALSSFQGKIFMGRPIRIARSRQFVKLRAEENAESGDTSTTEESAESGDASTELNSSVEQADTADENGK</sequence>
<feature type="region of interest" description="Disordered" evidence="3">
    <location>
        <begin position="69"/>
        <end position="100"/>
    </location>
</feature>
<dbReference type="PANTHER" id="PTHR48025">
    <property type="entry name" value="OS02G0815200 PROTEIN"/>
    <property type="match status" value="1"/>
</dbReference>